<dbReference type="AlphaFoldDB" id="A0A1G7ETP3"/>
<dbReference type="OrthoDB" id="9794725at2"/>
<evidence type="ECO:0000259" key="2">
    <source>
        <dbReference type="Pfam" id="PF00326"/>
    </source>
</evidence>
<feature type="domain" description="Peptidase S9 prolyl oligopeptidase catalytic" evidence="2">
    <location>
        <begin position="66"/>
        <end position="192"/>
    </location>
</feature>
<dbReference type="SUPFAM" id="SSF53474">
    <property type="entry name" value="alpha/beta-Hydrolases"/>
    <property type="match status" value="1"/>
</dbReference>
<sequence length="213" mass="21887">MSPRDHVLVLPGGAYAERAEHEGAPVAEWLRGLGVGASVLDYPVLTRHPEPLRSVRAAVAAARADGAERVGVLGFSAGAHAAGMAAYAPGAAAGERPDLALLCYPVVSMQLATHAGSRENLIGPVADDALRASTSLDRLVTADAPPTFVWHTAADEAVPVEHAYLLGQALAAAGVPHELHVFPDGLHGIGLAADEPGADAWTSLAGAWLSRVR</sequence>
<protein>
    <submittedName>
        <fullName evidence="3">Acetyl esterase/lipase</fullName>
    </submittedName>
</protein>
<proteinExistence type="predicted"/>
<dbReference type="PANTHER" id="PTHR48081">
    <property type="entry name" value="AB HYDROLASE SUPERFAMILY PROTEIN C4A8.06C"/>
    <property type="match status" value="1"/>
</dbReference>
<dbReference type="Proteomes" id="UP000198546">
    <property type="component" value="Chromosome i"/>
</dbReference>
<evidence type="ECO:0000313" key="4">
    <source>
        <dbReference type="Proteomes" id="UP000198546"/>
    </source>
</evidence>
<name>A0A1G7ETP3_9ACTN</name>
<dbReference type="InterPro" id="IPR001375">
    <property type="entry name" value="Peptidase_S9_cat"/>
</dbReference>
<dbReference type="Pfam" id="PF00326">
    <property type="entry name" value="Peptidase_S9"/>
    <property type="match status" value="1"/>
</dbReference>
<dbReference type="Gene3D" id="3.40.50.1820">
    <property type="entry name" value="alpha/beta hydrolase"/>
    <property type="match status" value="1"/>
</dbReference>
<evidence type="ECO:0000313" key="3">
    <source>
        <dbReference type="EMBL" id="SDE67070.1"/>
    </source>
</evidence>
<organism evidence="3 4">
    <name type="scientific">Auraticoccus monumenti</name>
    <dbReference type="NCBI Taxonomy" id="675864"/>
    <lineage>
        <taxon>Bacteria</taxon>
        <taxon>Bacillati</taxon>
        <taxon>Actinomycetota</taxon>
        <taxon>Actinomycetes</taxon>
        <taxon>Propionibacteriales</taxon>
        <taxon>Propionibacteriaceae</taxon>
        <taxon>Auraticoccus</taxon>
    </lineage>
</organism>
<accession>A0A1G7ETP3</accession>
<dbReference type="RefSeq" id="WP_090595971.1">
    <property type="nucleotide sequence ID" value="NZ_LT629688.1"/>
</dbReference>
<dbReference type="InterPro" id="IPR050300">
    <property type="entry name" value="GDXG_lipolytic_enzyme"/>
</dbReference>
<keyword evidence="1" id="KW-0378">Hydrolase</keyword>
<dbReference type="STRING" id="675864.SAMN04489747_4042"/>
<gene>
    <name evidence="3" type="ORF">SAMN04489747_4042</name>
</gene>
<dbReference type="InterPro" id="IPR029058">
    <property type="entry name" value="AB_hydrolase_fold"/>
</dbReference>
<evidence type="ECO:0000256" key="1">
    <source>
        <dbReference type="ARBA" id="ARBA00022801"/>
    </source>
</evidence>
<dbReference type="EMBL" id="LT629688">
    <property type="protein sequence ID" value="SDE67070.1"/>
    <property type="molecule type" value="Genomic_DNA"/>
</dbReference>
<keyword evidence="4" id="KW-1185">Reference proteome</keyword>
<dbReference type="GO" id="GO:0008236">
    <property type="term" value="F:serine-type peptidase activity"/>
    <property type="evidence" value="ECO:0007669"/>
    <property type="project" value="InterPro"/>
</dbReference>
<dbReference type="PANTHER" id="PTHR48081:SF6">
    <property type="entry name" value="PEPTIDASE S9 PROLYL OLIGOPEPTIDASE CATALYTIC DOMAIN-CONTAINING PROTEIN"/>
    <property type="match status" value="1"/>
</dbReference>
<dbReference type="GO" id="GO:0006508">
    <property type="term" value="P:proteolysis"/>
    <property type="evidence" value="ECO:0007669"/>
    <property type="project" value="InterPro"/>
</dbReference>
<reference evidence="3 4" key="1">
    <citation type="submission" date="2016-10" db="EMBL/GenBank/DDBJ databases">
        <authorList>
            <person name="de Groot N.N."/>
        </authorList>
    </citation>
    <scope>NUCLEOTIDE SEQUENCE [LARGE SCALE GENOMIC DNA]</scope>
    <source>
        <strain evidence="3 4">MON 2.2</strain>
    </source>
</reference>